<evidence type="ECO:0000313" key="2">
    <source>
        <dbReference type="Proteomes" id="UP000219559"/>
    </source>
</evidence>
<dbReference type="Gene3D" id="3.40.50.2000">
    <property type="entry name" value="Glycogen Phosphorylase B"/>
    <property type="match status" value="1"/>
</dbReference>
<organism evidence="1 2">
    <name type="scientific">Sediminicola luteus</name>
    <dbReference type="NCBI Taxonomy" id="319238"/>
    <lineage>
        <taxon>Bacteria</taxon>
        <taxon>Pseudomonadati</taxon>
        <taxon>Bacteroidota</taxon>
        <taxon>Flavobacteriia</taxon>
        <taxon>Flavobacteriales</taxon>
        <taxon>Flavobacteriaceae</taxon>
        <taxon>Sediminicola</taxon>
    </lineage>
</organism>
<keyword evidence="2" id="KW-1185">Reference proteome</keyword>
<dbReference type="EMBL" id="NBWU01000004">
    <property type="protein sequence ID" value="PCE64179.1"/>
    <property type="molecule type" value="Genomic_DNA"/>
</dbReference>
<reference evidence="1 2" key="1">
    <citation type="submission" date="2017-04" db="EMBL/GenBank/DDBJ databases">
        <title>A new member of the family Flavobacteriaceae isolated from ascidians.</title>
        <authorList>
            <person name="Chen L."/>
        </authorList>
    </citation>
    <scope>NUCLEOTIDE SEQUENCE [LARGE SCALE GENOMIC DNA]</scope>
    <source>
        <strain evidence="1 2">HQA918</strain>
    </source>
</reference>
<protein>
    <recommendedName>
        <fullName evidence="3">Glycosyltransferase</fullName>
    </recommendedName>
</protein>
<dbReference type="OrthoDB" id="9807209at2"/>
<comment type="caution">
    <text evidence="1">The sequence shown here is derived from an EMBL/GenBank/DDBJ whole genome shotgun (WGS) entry which is preliminary data.</text>
</comment>
<evidence type="ECO:0000313" key="1">
    <source>
        <dbReference type="EMBL" id="PCE64179.1"/>
    </source>
</evidence>
<evidence type="ECO:0008006" key="3">
    <source>
        <dbReference type="Google" id="ProtNLM"/>
    </source>
</evidence>
<gene>
    <name evidence="1" type="ORF">B7P33_11745</name>
</gene>
<proteinExistence type="predicted"/>
<name>A0A2A4G5E0_9FLAO</name>
<dbReference type="AlphaFoldDB" id="A0A2A4G5E0"/>
<sequence length="385" mass="43729">MMQLIEMFQSWDFTVHFTVTAPLNDLTTPLTELGVSPHQIALNDASFDVFVSDLAPDFVLFDRFIAEEQFGWRVAENCPDAMRILDSEDLHSLRMARKKAVAAQESFSETHWLSQELTLREMASIYRCDLTLIISLFEMDWLARFGVPKSILVYLPFLLKETDIPKNLPGYGEREHFVCIGNGLHAPNVDGFRWLYNEIWPGIRQRLPQAELHIYGGHIPESVRQLHKPEKGFLVQGWCKDVGQTMAQARVNLAPLRFGAGLKGKVLEGIKQGTPTVTTAIGAEGMAQEGLVWPGAICTSTTDYIEQAVHLYSHTESWEACMVNREKLLSSFGFAFYTKEIANLLDKLAKNLNNHRTHNLIGAMLRHHHMNSTKYLSKWIEAKNK</sequence>
<dbReference type="SUPFAM" id="SSF53756">
    <property type="entry name" value="UDP-Glycosyltransferase/glycogen phosphorylase"/>
    <property type="match status" value="1"/>
</dbReference>
<dbReference type="Pfam" id="PF13692">
    <property type="entry name" value="Glyco_trans_1_4"/>
    <property type="match status" value="1"/>
</dbReference>
<dbReference type="Proteomes" id="UP000219559">
    <property type="component" value="Unassembled WGS sequence"/>
</dbReference>
<accession>A0A2A4G5E0</accession>